<protein>
    <submittedName>
        <fullName evidence="1">Uncharacterized protein</fullName>
    </submittedName>
</protein>
<dbReference type="RefSeq" id="WP_212701426.1">
    <property type="nucleotide sequence ID" value="NZ_JADMKU010000010.1"/>
</dbReference>
<evidence type="ECO:0000313" key="2">
    <source>
        <dbReference type="Proteomes" id="UP001195941"/>
    </source>
</evidence>
<keyword evidence="2" id="KW-1185">Reference proteome</keyword>
<dbReference type="EMBL" id="JADMKU010000010">
    <property type="protein sequence ID" value="MBR9651911.1"/>
    <property type="molecule type" value="Genomic_DNA"/>
</dbReference>
<sequence>MDPALREDLKAEVDDVWSETVRHLPLAGGQQDPGRAASEIAAVLRTGDRGAEGMNFGRGVRARAGVTADGGYLRIDRATYPDLVVRKGDKVVALDREAQPVFEVQSVDDRSHLRLICELGDAS</sequence>
<evidence type="ECO:0000313" key="1">
    <source>
        <dbReference type="EMBL" id="MBR9651911.1"/>
    </source>
</evidence>
<organism evidence="1 2">
    <name type="scientific">Thalassovita aquimarina</name>
    <dbReference type="NCBI Taxonomy" id="2785917"/>
    <lineage>
        <taxon>Bacteria</taxon>
        <taxon>Pseudomonadati</taxon>
        <taxon>Pseudomonadota</taxon>
        <taxon>Alphaproteobacteria</taxon>
        <taxon>Rhodobacterales</taxon>
        <taxon>Roseobacteraceae</taxon>
        <taxon>Thalassovita</taxon>
    </lineage>
</organism>
<reference evidence="1 2" key="1">
    <citation type="journal article" date="2021" name="Arch. Microbiol.">
        <title>Thalassobius aquimarinus sp. nov., isolated from the Sea of Japan seashore.</title>
        <authorList>
            <person name="Kurilenko V.V."/>
            <person name="Romanenko L.A."/>
            <person name="Chernysheva N.Y."/>
            <person name="Velansky P.V."/>
            <person name="Tekutyeva L.A."/>
            <person name="Isaeva M.P."/>
            <person name="Mikhailov V.V."/>
        </authorList>
    </citation>
    <scope>NUCLEOTIDE SEQUENCE [LARGE SCALE GENOMIC DNA]</scope>
    <source>
        <strain evidence="1 2">KMM 8518</strain>
    </source>
</reference>
<name>A0ABS5HSS3_9RHOB</name>
<comment type="caution">
    <text evidence="1">The sequence shown here is derived from an EMBL/GenBank/DDBJ whole genome shotgun (WGS) entry which is preliminary data.</text>
</comment>
<gene>
    <name evidence="1" type="ORF">IT775_12345</name>
</gene>
<accession>A0ABS5HSS3</accession>
<dbReference type="Proteomes" id="UP001195941">
    <property type="component" value="Unassembled WGS sequence"/>
</dbReference>
<proteinExistence type="predicted"/>